<keyword evidence="10" id="KW-1185">Reference proteome</keyword>
<dbReference type="Gene3D" id="3.90.25.10">
    <property type="entry name" value="UDP-galactose 4-epimerase, domain 1"/>
    <property type="match status" value="1"/>
</dbReference>
<evidence type="ECO:0000256" key="5">
    <source>
        <dbReference type="ARBA" id="ARBA00022458"/>
    </source>
</evidence>
<dbReference type="RefSeq" id="WP_111420307.1">
    <property type="nucleotide sequence ID" value="NZ_NPEX01000124.1"/>
</dbReference>
<dbReference type="AlphaFoldDB" id="A0A327KYY5"/>
<keyword evidence="6" id="KW-0456">Lyase</keyword>
<evidence type="ECO:0000256" key="4">
    <source>
        <dbReference type="ARBA" id="ARBA00011989"/>
    </source>
</evidence>
<comment type="catalytic activity">
    <reaction evidence="1">
        <text>GDP-alpha-D-mannose = GDP-4-dehydro-alpha-D-rhamnose + H2O</text>
        <dbReference type="Rhea" id="RHEA:23820"/>
        <dbReference type="ChEBI" id="CHEBI:15377"/>
        <dbReference type="ChEBI" id="CHEBI:57527"/>
        <dbReference type="ChEBI" id="CHEBI:57964"/>
        <dbReference type="EC" id="4.2.1.47"/>
    </reaction>
</comment>
<gene>
    <name evidence="9" type="ORF">CH341_17525</name>
</gene>
<name>A0A327KYY5_9BRAD</name>
<evidence type="ECO:0000256" key="7">
    <source>
        <dbReference type="ARBA" id="ARBA00059383"/>
    </source>
</evidence>
<dbReference type="EMBL" id="NPEX01000124">
    <property type="protein sequence ID" value="RAI42825.1"/>
    <property type="molecule type" value="Genomic_DNA"/>
</dbReference>
<sequence length="325" mass="35022">MSRTALVFGISGQDGSLLAEQLVGEGTIVHGTSRNADANPFRNLVSLGVRDRVRLHTCCPEDSCAVRRLIEATMPDEIYNLSAQSSVGQSFAQPRETIDSILASTVGILDAIRETRAPIRFCNAGSGDCFGDTGLAGADETTPYRPRSPYAVAKAAAQWAVTTYRENFGLLAVNAILFNHESPLRPDRFVTQKIVQGAARIASGESPGPLQLGNLDVCRDWGWAPEYVEALRLVARADEPEDVVVATGRPATLREFAAAAFDAFGLDWQAHVVSTAALMRPSDAAVSVGRPARARDKLGWFARTKMPELVHRLAEAVRRPVPTGP</sequence>
<dbReference type="OrthoDB" id="9779041at2"/>
<evidence type="ECO:0000259" key="8">
    <source>
        <dbReference type="Pfam" id="PF16363"/>
    </source>
</evidence>
<comment type="cofactor">
    <cofactor evidence="2">
        <name>NADP(+)</name>
        <dbReference type="ChEBI" id="CHEBI:58349"/>
    </cofactor>
</comment>
<evidence type="ECO:0000313" key="10">
    <source>
        <dbReference type="Proteomes" id="UP000249130"/>
    </source>
</evidence>
<evidence type="ECO:0000256" key="1">
    <source>
        <dbReference type="ARBA" id="ARBA00000188"/>
    </source>
</evidence>
<dbReference type="InterPro" id="IPR036291">
    <property type="entry name" value="NAD(P)-bd_dom_sf"/>
</dbReference>
<dbReference type="FunFam" id="3.40.50.720:FF:000924">
    <property type="entry name" value="GDP-mannose 4,6 dehydratase"/>
    <property type="match status" value="1"/>
</dbReference>
<evidence type="ECO:0000313" key="9">
    <source>
        <dbReference type="EMBL" id="RAI42825.1"/>
    </source>
</evidence>
<protein>
    <recommendedName>
        <fullName evidence="4">GDP-mannose 4,6-dehydratase</fullName>
        <ecNumber evidence="4">4.2.1.47</ecNumber>
    </recommendedName>
</protein>
<comment type="function">
    <text evidence="7">Catalyzes the conversion of GDP-D-mannose to GDP-4-dehydro-6-deoxy-D-mannose.</text>
</comment>
<dbReference type="PANTHER" id="PTHR43715:SF1">
    <property type="entry name" value="GDP-MANNOSE 4,6 DEHYDRATASE"/>
    <property type="match status" value="1"/>
</dbReference>
<evidence type="ECO:0000256" key="2">
    <source>
        <dbReference type="ARBA" id="ARBA00001937"/>
    </source>
</evidence>
<comment type="caution">
    <text evidence="9">The sequence shown here is derived from an EMBL/GenBank/DDBJ whole genome shotgun (WGS) entry which is preliminary data.</text>
</comment>
<dbReference type="GO" id="GO:0042351">
    <property type="term" value="P:'de novo' GDP-L-fucose biosynthetic process"/>
    <property type="evidence" value="ECO:0007669"/>
    <property type="project" value="TreeGrafter"/>
</dbReference>
<dbReference type="Proteomes" id="UP000249130">
    <property type="component" value="Unassembled WGS sequence"/>
</dbReference>
<reference evidence="9 10" key="1">
    <citation type="submission" date="2017-07" db="EMBL/GenBank/DDBJ databases">
        <title>Draft Genome Sequences of Select Purple Nonsulfur Bacteria.</title>
        <authorList>
            <person name="Lasarre B."/>
            <person name="Mckinlay J.B."/>
        </authorList>
    </citation>
    <scope>NUCLEOTIDE SEQUENCE [LARGE SCALE GENOMIC DNA]</scope>
    <source>
        <strain evidence="9 10">DSM 5909</strain>
    </source>
</reference>
<proteinExistence type="inferred from homology"/>
<dbReference type="Gene3D" id="3.40.50.720">
    <property type="entry name" value="NAD(P)-binding Rossmann-like Domain"/>
    <property type="match status" value="1"/>
</dbReference>
<feature type="domain" description="NAD(P)-binding" evidence="8">
    <location>
        <begin position="6"/>
        <end position="312"/>
    </location>
</feature>
<accession>A0A327KYY5</accession>
<keyword evidence="5" id="KW-0536">Nodulation</keyword>
<dbReference type="InterPro" id="IPR006368">
    <property type="entry name" value="GDP_Man_deHydtase"/>
</dbReference>
<organism evidence="9 10">
    <name type="scientific">Rhodoplanes roseus</name>
    <dbReference type="NCBI Taxonomy" id="29409"/>
    <lineage>
        <taxon>Bacteria</taxon>
        <taxon>Pseudomonadati</taxon>
        <taxon>Pseudomonadota</taxon>
        <taxon>Alphaproteobacteria</taxon>
        <taxon>Hyphomicrobiales</taxon>
        <taxon>Nitrobacteraceae</taxon>
        <taxon>Rhodoplanes</taxon>
    </lineage>
</organism>
<dbReference type="PANTHER" id="PTHR43715">
    <property type="entry name" value="GDP-MANNOSE 4,6-DEHYDRATASE"/>
    <property type="match status" value="1"/>
</dbReference>
<dbReference type="InterPro" id="IPR016040">
    <property type="entry name" value="NAD(P)-bd_dom"/>
</dbReference>
<evidence type="ECO:0000256" key="6">
    <source>
        <dbReference type="ARBA" id="ARBA00023239"/>
    </source>
</evidence>
<dbReference type="Pfam" id="PF16363">
    <property type="entry name" value="GDP_Man_Dehyd"/>
    <property type="match status" value="1"/>
</dbReference>
<evidence type="ECO:0000256" key="3">
    <source>
        <dbReference type="ARBA" id="ARBA00009263"/>
    </source>
</evidence>
<dbReference type="SUPFAM" id="SSF51735">
    <property type="entry name" value="NAD(P)-binding Rossmann-fold domains"/>
    <property type="match status" value="1"/>
</dbReference>
<dbReference type="GO" id="GO:0008446">
    <property type="term" value="F:GDP-mannose 4,6-dehydratase activity"/>
    <property type="evidence" value="ECO:0007669"/>
    <property type="project" value="UniProtKB-EC"/>
</dbReference>
<comment type="similarity">
    <text evidence="3">Belongs to the NAD(P)-dependent epimerase/dehydratase family. GDP-mannose 4,6-dehydratase subfamily.</text>
</comment>
<dbReference type="EC" id="4.2.1.47" evidence="4"/>